<accession>A0A1Q8QWM7</accession>
<evidence type="ECO:0000256" key="1">
    <source>
        <dbReference type="SAM" id="MobiDB-lite"/>
    </source>
</evidence>
<sequence length="1059" mass="117542">MKLKALFAMPLMFLCFMLLPGNALAMPDSDIEINLTSPVNSLVSESGVVAVEQFPAQVKIDTTAKVGAITSIQSTFNGKTQAIAQTYTLNIENKEASGAYTITAKTDNGAVLTITANVVFQVKATYDIRYRTVAMNLKEVFDGDKQIKVFSTPQRINLVNANTIAEYEKERIAGLIGRSDGKTYTLKGSLVVEIHDFATGKIIGTYEVDENFESLSTSFNWTPKTIMAFGTMRNAAISYQAPVKVDIEATWCSENKQEVYGKLSAKDKGVPEYLYPYKTTSVTFLKDDLLLSRNFIYKGLEWDYTPETTGYADGASQTQISITQKINYRIPAADFYFKFKKQDANDLSVAINAPATVYRGDSYSFDVTYTNSGNQPAYDVSLKGKVDDATIKEIPAILDFSPNESKTYTIKRQADTSANVINLWANIGVPEGFIDGNMSNNTAAAEIQVVDKPAPKPTITPTLKDNPDDTIPPGVKPDPEKLCDLSASIFAPPTVYEHQTYSFTVNFTNNSNMELTNATLRGTNNEVALMQIPENCSFKPQETKSFTITDKAGSKGEVYKLWANIGVPEGFKDDNPSNNTAVSKITVIERTSAEPANPDNPPDKPINPPINPDKPPVIPDKPPLNPDKPPVIPDKPPVNPDKPPVGTDVPKEKLCDLWVNLSSPPTVYEQEEYSFTVYFTNDTDQALSGASLSSLIDYTAAKEVTSTANFEPHETKTFIVKGKAGEKGTTIKLKSDISPPQEYTDANMSNNTVSAEILVVERPYDLDVQRITPDKYKENQTVISTIKVSNKGSLDFTPGQKVTVLFEIPELSVARRVNAVVMERDTYNIVSVKWDTPNVQADKNITLIATINPDRTLSNESSTDNNTYTQRAVIKNVTYDEPEESRTIPAPPQRNDQPKVTWWEQRYENGQFVWRQYYAELKVTATLDYDTKAKGYLKSGYGFSISVTTTVDTNYDRPELITAPQTAEVYLPQYRYETAIPLMADGTNHFTFRENPTSPFKYKKQYVPVWFPDNKDYIVQLLVTDVHTPGGTLSKWITGGELELFIVDNMYSDDVTTGS</sequence>
<dbReference type="OrthoDB" id="1788899at2"/>
<keyword evidence="6" id="KW-1185">Reference proteome</keyword>
<comment type="caution">
    <text evidence="5">The sequence shown here is derived from an EMBL/GenBank/DDBJ whole genome shotgun (WGS) entry which is preliminary data.</text>
</comment>
<feature type="region of interest" description="Disordered" evidence="1">
    <location>
        <begin position="591"/>
        <end position="647"/>
    </location>
</feature>
<evidence type="ECO:0000313" key="6">
    <source>
        <dbReference type="Proteomes" id="UP000186102"/>
    </source>
</evidence>
<evidence type="ECO:0008006" key="7">
    <source>
        <dbReference type="Google" id="ProtNLM"/>
    </source>
</evidence>
<dbReference type="InterPro" id="IPR058507">
    <property type="entry name" value="DUF8194"/>
</dbReference>
<feature type="domain" description="DUF8194" evidence="3">
    <location>
        <begin position="775"/>
        <end position="848"/>
    </location>
</feature>
<dbReference type="InterPro" id="IPR058508">
    <property type="entry name" value="DUF8195"/>
</dbReference>
<name>A0A1Q8QWM7_9FIRM</name>
<feature type="chain" id="PRO_5012367225" description="CARDB domain-containing protein" evidence="2">
    <location>
        <begin position="26"/>
        <end position="1059"/>
    </location>
</feature>
<evidence type="ECO:0000259" key="3">
    <source>
        <dbReference type="Pfam" id="PF26614"/>
    </source>
</evidence>
<protein>
    <recommendedName>
        <fullName evidence="7">CARDB domain-containing protein</fullName>
    </recommendedName>
</protein>
<evidence type="ECO:0000259" key="4">
    <source>
        <dbReference type="Pfam" id="PF26615"/>
    </source>
</evidence>
<dbReference type="InterPro" id="IPR013783">
    <property type="entry name" value="Ig-like_fold"/>
</dbReference>
<feature type="signal peptide" evidence="2">
    <location>
        <begin position="1"/>
        <end position="25"/>
    </location>
</feature>
<keyword evidence="2" id="KW-0732">Signal</keyword>
<dbReference type="AlphaFoldDB" id="A0A1Q8QWM7"/>
<evidence type="ECO:0000256" key="2">
    <source>
        <dbReference type="SAM" id="SignalP"/>
    </source>
</evidence>
<dbReference type="RefSeq" id="WP_075365015.1">
    <property type="nucleotide sequence ID" value="NZ_MLBF01000015.1"/>
</dbReference>
<dbReference type="EMBL" id="MLBF01000015">
    <property type="protein sequence ID" value="OLN31710.1"/>
    <property type="molecule type" value="Genomic_DNA"/>
</dbReference>
<evidence type="ECO:0000313" key="5">
    <source>
        <dbReference type="EMBL" id="OLN31710.1"/>
    </source>
</evidence>
<dbReference type="Pfam" id="PF26615">
    <property type="entry name" value="DUF8195"/>
    <property type="match status" value="1"/>
</dbReference>
<organism evidence="5 6">
    <name type="scientific">Desulfosporosinus metallidurans</name>
    <dbReference type="NCBI Taxonomy" id="1888891"/>
    <lineage>
        <taxon>Bacteria</taxon>
        <taxon>Bacillati</taxon>
        <taxon>Bacillota</taxon>
        <taxon>Clostridia</taxon>
        <taxon>Eubacteriales</taxon>
        <taxon>Desulfitobacteriaceae</taxon>
        <taxon>Desulfosporosinus</taxon>
    </lineage>
</organism>
<dbReference type="Proteomes" id="UP000186102">
    <property type="component" value="Unassembled WGS sequence"/>
</dbReference>
<dbReference type="Gene3D" id="2.60.40.10">
    <property type="entry name" value="Immunoglobulins"/>
    <property type="match status" value="4"/>
</dbReference>
<feature type="domain" description="DUF8195" evidence="4">
    <location>
        <begin position="902"/>
        <end position="1053"/>
    </location>
</feature>
<gene>
    <name evidence="5" type="ORF">DSOL_2398</name>
</gene>
<reference evidence="5 6" key="1">
    <citation type="submission" date="2016-09" db="EMBL/GenBank/DDBJ databases">
        <title>Complete genome of Desulfosporosinus sp. OL.</title>
        <authorList>
            <person name="Mardanov A."/>
            <person name="Beletsky A."/>
            <person name="Panova A."/>
            <person name="Karnachuk O."/>
            <person name="Ravin N."/>
        </authorList>
    </citation>
    <scope>NUCLEOTIDE SEQUENCE [LARGE SCALE GENOMIC DNA]</scope>
    <source>
        <strain evidence="5 6">OL</strain>
    </source>
</reference>
<dbReference type="Pfam" id="PF26614">
    <property type="entry name" value="DUF8194"/>
    <property type="match status" value="1"/>
</dbReference>
<proteinExistence type="predicted"/>
<dbReference type="STRING" id="1888891.DSOL_2398"/>
<feature type="compositionally biased region" description="Pro residues" evidence="1">
    <location>
        <begin position="598"/>
        <end position="643"/>
    </location>
</feature>